<reference evidence="4" key="1">
    <citation type="submission" date="2010-07" db="EMBL/GenBank/DDBJ databases">
        <title>The genome sequence of Gaeumannomyces graminis var. tritici strain R3-111a-1.</title>
        <authorList>
            <consortium name="The Broad Institute Genome Sequencing Platform"/>
            <person name="Ma L.-J."/>
            <person name="Dead R."/>
            <person name="Young S."/>
            <person name="Zeng Q."/>
            <person name="Koehrsen M."/>
            <person name="Alvarado L."/>
            <person name="Berlin A."/>
            <person name="Chapman S.B."/>
            <person name="Chen Z."/>
            <person name="Freedman E."/>
            <person name="Gellesch M."/>
            <person name="Goldberg J."/>
            <person name="Griggs A."/>
            <person name="Gujja S."/>
            <person name="Heilman E.R."/>
            <person name="Heiman D."/>
            <person name="Hepburn T."/>
            <person name="Howarth C."/>
            <person name="Jen D."/>
            <person name="Larson L."/>
            <person name="Mehta T."/>
            <person name="Neiman D."/>
            <person name="Pearson M."/>
            <person name="Roberts A."/>
            <person name="Saif S."/>
            <person name="Shea T."/>
            <person name="Shenoy N."/>
            <person name="Sisk P."/>
            <person name="Stolte C."/>
            <person name="Sykes S."/>
            <person name="Walk T."/>
            <person name="White J."/>
            <person name="Yandava C."/>
            <person name="Haas B."/>
            <person name="Nusbaum C."/>
            <person name="Birren B."/>
        </authorList>
    </citation>
    <scope>NUCLEOTIDE SEQUENCE [LARGE SCALE GENOMIC DNA]</scope>
    <source>
        <strain evidence="4">R3-111a-1</strain>
    </source>
</reference>
<dbReference type="Proteomes" id="UP000006039">
    <property type="component" value="Unassembled WGS sequence"/>
</dbReference>
<dbReference type="EnsemblFungi" id="EJT76783">
    <property type="protein sequence ID" value="EJT76783"/>
    <property type="gene ID" value="GGTG_06698"/>
</dbReference>
<keyword evidence="4" id="KW-1185">Reference proteome</keyword>
<dbReference type="EMBL" id="GL385397">
    <property type="protein sequence ID" value="EJT76783.1"/>
    <property type="molecule type" value="Genomic_DNA"/>
</dbReference>
<evidence type="ECO:0000313" key="2">
    <source>
        <dbReference type="EMBL" id="EJT76783.1"/>
    </source>
</evidence>
<evidence type="ECO:0000313" key="4">
    <source>
        <dbReference type="Proteomes" id="UP000006039"/>
    </source>
</evidence>
<dbReference type="VEuPathDB" id="FungiDB:GGTG_06698"/>
<reference evidence="2" key="3">
    <citation type="submission" date="2010-09" db="EMBL/GenBank/DDBJ databases">
        <title>Annotation of Gaeumannomyces graminis var. tritici R3-111a-1.</title>
        <authorList>
            <consortium name="The Broad Institute Genome Sequencing Platform"/>
            <person name="Ma L.-J."/>
            <person name="Dead R."/>
            <person name="Young S.K."/>
            <person name="Zeng Q."/>
            <person name="Gargeya S."/>
            <person name="Fitzgerald M."/>
            <person name="Haas B."/>
            <person name="Abouelleil A."/>
            <person name="Alvarado L."/>
            <person name="Arachchi H.M."/>
            <person name="Berlin A."/>
            <person name="Brown A."/>
            <person name="Chapman S.B."/>
            <person name="Chen Z."/>
            <person name="Dunbar C."/>
            <person name="Freedman E."/>
            <person name="Gearin G."/>
            <person name="Gellesch M."/>
            <person name="Goldberg J."/>
            <person name="Griggs A."/>
            <person name="Gujja S."/>
            <person name="Heiman D."/>
            <person name="Howarth C."/>
            <person name="Larson L."/>
            <person name="Lui A."/>
            <person name="MacDonald P.J.P."/>
            <person name="Mehta T."/>
            <person name="Montmayeur A."/>
            <person name="Murphy C."/>
            <person name="Neiman D."/>
            <person name="Pearson M."/>
            <person name="Priest M."/>
            <person name="Roberts A."/>
            <person name="Saif S."/>
            <person name="Shea T."/>
            <person name="Shenoy N."/>
            <person name="Sisk P."/>
            <person name="Stolte C."/>
            <person name="Sykes S."/>
            <person name="Yandava C."/>
            <person name="Wortman J."/>
            <person name="Nusbaum C."/>
            <person name="Birren B."/>
        </authorList>
    </citation>
    <scope>NUCLEOTIDE SEQUENCE</scope>
    <source>
        <strain evidence="2">R3-111a-1</strain>
    </source>
</reference>
<dbReference type="eggNOG" id="ENOG502SJQX">
    <property type="taxonomic scope" value="Eukaryota"/>
</dbReference>
<dbReference type="GeneID" id="20347156"/>
<dbReference type="OrthoDB" id="4152607at2759"/>
<feature type="domain" description="DUF7587" evidence="1">
    <location>
        <begin position="49"/>
        <end position="169"/>
    </location>
</feature>
<sequence>MNQTDNISASAFASLALPAPPEPLSVPPKPLSFFSIPLHWNAKTAYDDLPPFLFRVSHPKSFARLGGGWALSRDASSPDNYESSRLGLGPRSNEEVAAALNRHLWWLDTEPGHSNFVSWTTSLLFALKFAFCNKQQGTPSECIRLCMVNTQKFPKGVFVRDIYLIGAYKHYLPTYEQRVSGDGKTLTSLLDLRTQGLYFGEFLSQGALGIDGKSCIVSLSDLEDRGLLWLLPELDAHDKELQLARRVLNERTKWLADDWMKWSDVPLSPRLPVDLGRLVDLFEPDFRLAAATALLSLEPRDPRDHGLMWDMVQVVTRYPDDATLKHYYSRQHTDDLEMPEVNQYSTIITNLAIILERRKELLVSIRPATALTQTDPQVEAESAQGSMAVWEEAWRRAYPDLKKKVVGSGGLLSFSRR</sequence>
<reference evidence="2" key="2">
    <citation type="submission" date="2010-07" db="EMBL/GenBank/DDBJ databases">
        <authorList>
            <consortium name="The Broad Institute Genome Sequencing Platform"/>
            <consortium name="Broad Institute Genome Sequencing Center for Infectious Disease"/>
            <person name="Ma L.-J."/>
            <person name="Dead R."/>
            <person name="Young S."/>
            <person name="Zeng Q."/>
            <person name="Koehrsen M."/>
            <person name="Alvarado L."/>
            <person name="Berlin A."/>
            <person name="Chapman S.B."/>
            <person name="Chen Z."/>
            <person name="Freedman E."/>
            <person name="Gellesch M."/>
            <person name="Goldberg J."/>
            <person name="Griggs A."/>
            <person name="Gujja S."/>
            <person name="Heilman E.R."/>
            <person name="Heiman D."/>
            <person name="Hepburn T."/>
            <person name="Howarth C."/>
            <person name="Jen D."/>
            <person name="Larson L."/>
            <person name="Mehta T."/>
            <person name="Neiman D."/>
            <person name="Pearson M."/>
            <person name="Roberts A."/>
            <person name="Saif S."/>
            <person name="Shea T."/>
            <person name="Shenoy N."/>
            <person name="Sisk P."/>
            <person name="Stolte C."/>
            <person name="Sykes S."/>
            <person name="Walk T."/>
            <person name="White J."/>
            <person name="Yandava C."/>
            <person name="Haas B."/>
            <person name="Nusbaum C."/>
            <person name="Birren B."/>
        </authorList>
    </citation>
    <scope>NUCLEOTIDE SEQUENCE</scope>
    <source>
        <strain evidence="2">R3-111a-1</strain>
    </source>
</reference>
<reference evidence="3" key="4">
    <citation type="journal article" date="2015" name="G3 (Bethesda)">
        <title>Genome sequences of three phytopathogenic species of the Magnaporthaceae family of fungi.</title>
        <authorList>
            <person name="Okagaki L.H."/>
            <person name="Nunes C.C."/>
            <person name="Sailsbery J."/>
            <person name="Clay B."/>
            <person name="Brown D."/>
            <person name="John T."/>
            <person name="Oh Y."/>
            <person name="Young N."/>
            <person name="Fitzgerald M."/>
            <person name="Haas B.J."/>
            <person name="Zeng Q."/>
            <person name="Young S."/>
            <person name="Adiconis X."/>
            <person name="Fan L."/>
            <person name="Levin J.Z."/>
            <person name="Mitchell T.K."/>
            <person name="Okubara P.A."/>
            <person name="Farman M.L."/>
            <person name="Kohn L.M."/>
            <person name="Birren B."/>
            <person name="Ma L.-J."/>
            <person name="Dean R.A."/>
        </authorList>
    </citation>
    <scope>NUCLEOTIDE SEQUENCE</scope>
    <source>
        <strain evidence="3">R3-111a-1</strain>
    </source>
</reference>
<dbReference type="InterPro" id="IPR056009">
    <property type="entry name" value="DUF7587"/>
</dbReference>
<reference evidence="3" key="5">
    <citation type="submission" date="2018-04" db="UniProtKB">
        <authorList>
            <consortium name="EnsemblFungi"/>
        </authorList>
    </citation>
    <scope>IDENTIFICATION</scope>
    <source>
        <strain evidence="3">R3-111a-1</strain>
    </source>
</reference>
<evidence type="ECO:0000259" key="1">
    <source>
        <dbReference type="Pfam" id="PF24494"/>
    </source>
</evidence>
<dbReference type="HOGENOM" id="CLU_658958_0_0_1"/>
<dbReference type="AlphaFoldDB" id="J3NZK0"/>
<accession>J3NZK0</accession>
<dbReference type="Pfam" id="PF24494">
    <property type="entry name" value="DUF7587"/>
    <property type="match status" value="1"/>
</dbReference>
<dbReference type="STRING" id="644352.J3NZK0"/>
<proteinExistence type="predicted"/>
<gene>
    <name evidence="3" type="primary">20347156</name>
    <name evidence="2" type="ORF">GGTG_06698</name>
</gene>
<protein>
    <recommendedName>
        <fullName evidence="1">DUF7587 domain-containing protein</fullName>
    </recommendedName>
</protein>
<name>J3NZK0_GAET3</name>
<dbReference type="RefSeq" id="XP_009222783.1">
    <property type="nucleotide sequence ID" value="XM_009224519.1"/>
</dbReference>
<evidence type="ECO:0000313" key="3">
    <source>
        <dbReference type="EnsemblFungi" id="EJT76783"/>
    </source>
</evidence>
<organism evidence="2">
    <name type="scientific">Gaeumannomyces tritici (strain R3-111a-1)</name>
    <name type="common">Wheat and barley take-all root rot fungus</name>
    <name type="synonym">Gaeumannomyces graminis var. tritici</name>
    <dbReference type="NCBI Taxonomy" id="644352"/>
    <lineage>
        <taxon>Eukaryota</taxon>
        <taxon>Fungi</taxon>
        <taxon>Dikarya</taxon>
        <taxon>Ascomycota</taxon>
        <taxon>Pezizomycotina</taxon>
        <taxon>Sordariomycetes</taxon>
        <taxon>Sordariomycetidae</taxon>
        <taxon>Magnaporthales</taxon>
        <taxon>Magnaporthaceae</taxon>
        <taxon>Gaeumannomyces</taxon>
    </lineage>
</organism>